<reference evidence="5" key="1">
    <citation type="journal article" date="2014" name="Int. J. Syst. Evol. Microbiol.">
        <title>Complete genome sequence of Corynebacterium casei LMG S-19264T (=DSM 44701T), isolated from a smear-ripened cheese.</title>
        <authorList>
            <consortium name="US DOE Joint Genome Institute (JGI-PGF)"/>
            <person name="Walter F."/>
            <person name="Albersmeier A."/>
            <person name="Kalinowski J."/>
            <person name="Ruckert C."/>
        </authorList>
    </citation>
    <scope>NUCLEOTIDE SEQUENCE</scope>
    <source>
        <strain evidence="5">KCTC 12711</strain>
    </source>
</reference>
<sequence length="374" mass="41690">MNRAISITRASWLLSVVLMMTLAGCSQSDSTPSAATHSDTAIAPQTIELTLAHGWPKGFPVFGESVDKYKELVESMSNGQIQIRVDSTNKHKSAFGIFDFVKSGQYDIGQSASYYYGGKDPDTLFFSSMPFDMTEKEQKAWFYEGGGLELANEVYARHNMEVMLGGSTDMQMGGWFRKEISTVEDLKGLKMRIPGFGGKVIAGVGAVPTNIPAGELYQALERGTIDALEWVGPGLDLRMGFHKVAPYYYTGWHEPGTELMYFFNLDTMKKLPEWAKSILRNAAKLTAYNMSTASFAANSDNWDTISSQFPNVQVKSFPPEVIAALKASNQQLLEQERQRSDFARRVIQSRAEYLRKARAWTDVGEYAYLKTIAN</sequence>
<dbReference type="AlphaFoldDB" id="A0A918S114"/>
<dbReference type="InterPro" id="IPR038404">
    <property type="entry name" value="TRAP_DctP_sf"/>
</dbReference>
<dbReference type="InterPro" id="IPR026289">
    <property type="entry name" value="SBP_TakP-like"/>
</dbReference>
<dbReference type="GO" id="GO:0046872">
    <property type="term" value="F:metal ion binding"/>
    <property type="evidence" value="ECO:0007669"/>
    <property type="project" value="UniProtKB-KW"/>
</dbReference>
<dbReference type="PIRSF" id="PIRSF039026">
    <property type="entry name" value="SiaP"/>
    <property type="match status" value="1"/>
</dbReference>
<accession>A0A918S114</accession>
<proteinExistence type="predicted"/>
<dbReference type="Gene3D" id="3.40.190.10">
    <property type="entry name" value="Periplasmic binding protein-like II"/>
    <property type="match status" value="1"/>
</dbReference>
<feature type="chain" id="PRO_5037172732" evidence="4">
    <location>
        <begin position="29"/>
        <end position="374"/>
    </location>
</feature>
<evidence type="ECO:0000313" key="6">
    <source>
        <dbReference type="Proteomes" id="UP000614811"/>
    </source>
</evidence>
<evidence type="ECO:0000313" key="5">
    <source>
        <dbReference type="EMBL" id="GHA16896.1"/>
    </source>
</evidence>
<evidence type="ECO:0000256" key="4">
    <source>
        <dbReference type="SAM" id="SignalP"/>
    </source>
</evidence>
<keyword evidence="6" id="KW-1185">Reference proteome</keyword>
<dbReference type="Proteomes" id="UP000614811">
    <property type="component" value="Unassembled WGS sequence"/>
</dbReference>
<dbReference type="RefSeq" id="WP_229794313.1">
    <property type="nucleotide sequence ID" value="NZ_BMXA01000006.1"/>
</dbReference>
<keyword evidence="3" id="KW-0479">Metal-binding</keyword>
<feature type="signal peptide" evidence="4">
    <location>
        <begin position="1"/>
        <end position="28"/>
    </location>
</feature>
<dbReference type="GO" id="GO:0055085">
    <property type="term" value="P:transmembrane transport"/>
    <property type="evidence" value="ECO:0007669"/>
    <property type="project" value="InterPro"/>
</dbReference>
<keyword evidence="1 4" id="KW-0732">Signal</keyword>
<feature type="binding site" evidence="3">
    <location>
        <position position="254"/>
    </location>
    <ligand>
        <name>substrate</name>
    </ligand>
</feature>
<dbReference type="PANTHER" id="PTHR33376:SF5">
    <property type="entry name" value="EXTRACYTOPLASMIC SOLUTE RECEPTOR PROTEIN"/>
    <property type="match status" value="1"/>
</dbReference>
<dbReference type="EMBL" id="BMXA01000006">
    <property type="protein sequence ID" value="GHA16896.1"/>
    <property type="molecule type" value="Genomic_DNA"/>
</dbReference>
<evidence type="ECO:0000256" key="3">
    <source>
        <dbReference type="PIRSR" id="PIRSR039026-2"/>
    </source>
</evidence>
<comment type="caution">
    <text evidence="5">The sequence shown here is derived from an EMBL/GenBank/DDBJ whole genome shotgun (WGS) entry which is preliminary data.</text>
</comment>
<dbReference type="GO" id="GO:0031317">
    <property type="term" value="C:tripartite ATP-independent periplasmic transporter complex"/>
    <property type="evidence" value="ECO:0007669"/>
    <property type="project" value="InterPro"/>
</dbReference>
<dbReference type="Pfam" id="PF03480">
    <property type="entry name" value="DctP"/>
    <property type="match status" value="1"/>
</dbReference>
<dbReference type="Gene3D" id="3.40.190.170">
    <property type="entry name" value="Bacterial extracellular solute-binding protein, family 7"/>
    <property type="match status" value="1"/>
</dbReference>
<reference evidence="5" key="2">
    <citation type="submission" date="2020-09" db="EMBL/GenBank/DDBJ databases">
        <authorList>
            <person name="Sun Q."/>
            <person name="Kim S."/>
        </authorList>
    </citation>
    <scope>NUCLEOTIDE SEQUENCE</scope>
    <source>
        <strain evidence="5">KCTC 12711</strain>
    </source>
</reference>
<feature type="binding site" evidence="2">
    <location>
        <position position="171"/>
    </location>
    <ligand>
        <name>substrate</name>
    </ligand>
</feature>
<gene>
    <name evidence="5" type="ORF">GCM10008090_28210</name>
</gene>
<evidence type="ECO:0000256" key="1">
    <source>
        <dbReference type="ARBA" id="ARBA00022729"/>
    </source>
</evidence>
<dbReference type="InterPro" id="IPR018389">
    <property type="entry name" value="DctP_fam"/>
</dbReference>
<feature type="binding site" evidence="3">
    <location>
        <position position="229"/>
    </location>
    <ligand>
        <name>substrate</name>
    </ligand>
</feature>
<protein>
    <submittedName>
        <fullName evidence="5">ABC transporter substrate-binding protein</fullName>
    </submittedName>
</protein>
<dbReference type="PANTHER" id="PTHR33376">
    <property type="match status" value="1"/>
</dbReference>
<feature type="binding site" evidence="3">
    <location>
        <position position="230"/>
    </location>
    <ligand>
        <name>Na(+)</name>
        <dbReference type="ChEBI" id="CHEBI:29101"/>
    </ligand>
</feature>
<dbReference type="PROSITE" id="PS51257">
    <property type="entry name" value="PROKAR_LIPOPROTEIN"/>
    <property type="match status" value="1"/>
</dbReference>
<organism evidence="5 6">
    <name type="scientific">Arenicella chitinivorans</name>
    <dbReference type="NCBI Taxonomy" id="1329800"/>
    <lineage>
        <taxon>Bacteria</taxon>
        <taxon>Pseudomonadati</taxon>
        <taxon>Pseudomonadota</taxon>
        <taxon>Gammaproteobacteria</taxon>
        <taxon>Arenicellales</taxon>
        <taxon>Arenicellaceae</taxon>
        <taxon>Arenicella</taxon>
    </lineage>
</organism>
<name>A0A918S114_9GAMM</name>
<evidence type="ECO:0000256" key="2">
    <source>
        <dbReference type="PIRSR" id="PIRSR039026-1"/>
    </source>
</evidence>
<feature type="binding site" evidence="2">
    <location>
        <position position="192"/>
    </location>
    <ligand>
        <name>substrate</name>
    </ligand>
</feature>